<dbReference type="GO" id="GO:0003700">
    <property type="term" value="F:DNA-binding transcription factor activity"/>
    <property type="evidence" value="ECO:0007669"/>
    <property type="project" value="InterPro"/>
</dbReference>
<dbReference type="PANTHER" id="PTHR43280">
    <property type="entry name" value="ARAC-FAMILY TRANSCRIPTIONAL REGULATOR"/>
    <property type="match status" value="1"/>
</dbReference>
<dbReference type="SUPFAM" id="SSF46689">
    <property type="entry name" value="Homeodomain-like"/>
    <property type="match status" value="1"/>
</dbReference>
<dbReference type="AlphaFoldDB" id="A0A6J4R7H0"/>
<name>A0A6J4R7H0_9BACT</name>
<dbReference type="EMBL" id="CADCVN010000018">
    <property type="protein sequence ID" value="CAA9466281.1"/>
    <property type="molecule type" value="Genomic_DNA"/>
</dbReference>
<dbReference type="InterPro" id="IPR009057">
    <property type="entry name" value="Homeodomain-like_sf"/>
</dbReference>
<evidence type="ECO:0000256" key="1">
    <source>
        <dbReference type="ARBA" id="ARBA00023015"/>
    </source>
</evidence>
<dbReference type="SMART" id="SM00342">
    <property type="entry name" value="HTH_ARAC"/>
    <property type="match status" value="1"/>
</dbReference>
<gene>
    <name evidence="5" type="ORF">AVDCRST_MAG96-50</name>
</gene>
<feature type="domain" description="HTH araC/xylS-type" evidence="4">
    <location>
        <begin position="199"/>
        <end position="297"/>
    </location>
</feature>
<reference evidence="5" key="1">
    <citation type="submission" date="2020-02" db="EMBL/GenBank/DDBJ databases">
        <authorList>
            <person name="Meier V. D."/>
        </authorList>
    </citation>
    <scope>NUCLEOTIDE SEQUENCE</scope>
    <source>
        <strain evidence="5">AVDCRST_MAG96</strain>
    </source>
</reference>
<keyword evidence="1" id="KW-0805">Transcription regulation</keyword>
<sequence>MNTPVSSINRYDIAQMNNDAGQKAMTNDFFVFEDKELPVYDEIFRPSRSTHFTIYLQRTGSLELKVNFIDYTMSKNSVTIVRPETVHQKVRQTDDCDGVQMGFTQDFFGKSMVYKKHADRFDFFSLQAVPLFLLTDEEANLLNTLMLSLKKLFSNEEHPFKEEVMHHGFNLFMFELAAISKKYRGNVEVKHTRKEDILLGFLKLLSQQFNAERSVRYYANSLYITPKHLTKTVKELTTKTCSEFIDEMVIAEAKILLSDHALSVAQVADELHFSDQFFFSKYFKNHTHLNPTEYKNLV</sequence>
<evidence type="ECO:0000256" key="2">
    <source>
        <dbReference type="ARBA" id="ARBA00023125"/>
    </source>
</evidence>
<protein>
    <recommendedName>
        <fullName evidence="4">HTH araC/xylS-type domain-containing protein</fullName>
    </recommendedName>
</protein>
<evidence type="ECO:0000313" key="5">
    <source>
        <dbReference type="EMBL" id="CAA9466281.1"/>
    </source>
</evidence>
<dbReference type="PANTHER" id="PTHR43280:SF32">
    <property type="entry name" value="TRANSCRIPTIONAL REGULATORY PROTEIN"/>
    <property type="match status" value="1"/>
</dbReference>
<evidence type="ECO:0000259" key="4">
    <source>
        <dbReference type="PROSITE" id="PS01124"/>
    </source>
</evidence>
<dbReference type="Pfam" id="PF12833">
    <property type="entry name" value="HTH_18"/>
    <property type="match status" value="1"/>
</dbReference>
<dbReference type="InterPro" id="IPR018060">
    <property type="entry name" value="HTH_AraC"/>
</dbReference>
<keyword evidence="3" id="KW-0804">Transcription</keyword>
<keyword evidence="2" id="KW-0238">DNA-binding</keyword>
<dbReference type="Gene3D" id="1.10.10.60">
    <property type="entry name" value="Homeodomain-like"/>
    <property type="match status" value="1"/>
</dbReference>
<evidence type="ECO:0000256" key="3">
    <source>
        <dbReference type="ARBA" id="ARBA00023163"/>
    </source>
</evidence>
<proteinExistence type="predicted"/>
<dbReference type="PROSITE" id="PS01124">
    <property type="entry name" value="HTH_ARAC_FAMILY_2"/>
    <property type="match status" value="1"/>
</dbReference>
<organism evidence="5">
    <name type="scientific">uncultured Segetibacter sp</name>
    <dbReference type="NCBI Taxonomy" id="481133"/>
    <lineage>
        <taxon>Bacteria</taxon>
        <taxon>Pseudomonadati</taxon>
        <taxon>Bacteroidota</taxon>
        <taxon>Chitinophagia</taxon>
        <taxon>Chitinophagales</taxon>
        <taxon>Chitinophagaceae</taxon>
        <taxon>Segetibacter</taxon>
        <taxon>environmental samples</taxon>
    </lineage>
</organism>
<dbReference type="GO" id="GO:0043565">
    <property type="term" value="F:sequence-specific DNA binding"/>
    <property type="evidence" value="ECO:0007669"/>
    <property type="project" value="InterPro"/>
</dbReference>
<accession>A0A6J4R7H0</accession>